<dbReference type="AlphaFoldDB" id="A0A0U1M3Z7"/>
<evidence type="ECO:0000256" key="1">
    <source>
        <dbReference type="ARBA" id="ARBA00022741"/>
    </source>
</evidence>
<feature type="domain" description="RecA family profile 1" evidence="4">
    <location>
        <begin position="96"/>
        <end position="275"/>
    </location>
</feature>
<evidence type="ECO:0000256" key="3">
    <source>
        <dbReference type="SAM" id="MobiDB-lite"/>
    </source>
</evidence>
<evidence type="ECO:0000259" key="4">
    <source>
        <dbReference type="PROSITE" id="PS50162"/>
    </source>
</evidence>
<reference evidence="5 6" key="1">
    <citation type="submission" date="2015-04" db="EMBL/GenBank/DDBJ databases">
        <authorList>
            <person name="Syromyatnikov M.Y."/>
            <person name="Popov V.N."/>
        </authorList>
    </citation>
    <scope>NUCLEOTIDE SEQUENCE [LARGE SCALE GENOMIC DNA]</scope>
    <source>
        <strain evidence="5">WF-38-12</strain>
    </source>
</reference>
<dbReference type="InterPro" id="IPR003593">
    <property type="entry name" value="AAA+_ATPase"/>
</dbReference>
<feature type="compositionally biased region" description="Low complexity" evidence="3">
    <location>
        <begin position="448"/>
        <end position="474"/>
    </location>
</feature>
<dbReference type="GO" id="GO:0005524">
    <property type="term" value="F:ATP binding"/>
    <property type="evidence" value="ECO:0007669"/>
    <property type="project" value="UniProtKB-KW"/>
</dbReference>
<keyword evidence="2" id="KW-0067">ATP-binding</keyword>
<dbReference type="PANTHER" id="PTHR22942:SF66">
    <property type="entry name" value="RE19845P"/>
    <property type="match status" value="1"/>
</dbReference>
<accession>A0A0U1M3Z7</accession>
<feature type="compositionally biased region" description="Low complexity" evidence="3">
    <location>
        <begin position="309"/>
        <end position="320"/>
    </location>
</feature>
<organism evidence="5 6">
    <name type="scientific">Talaromyces islandicus</name>
    <name type="common">Penicillium islandicum</name>
    <dbReference type="NCBI Taxonomy" id="28573"/>
    <lineage>
        <taxon>Eukaryota</taxon>
        <taxon>Fungi</taxon>
        <taxon>Dikarya</taxon>
        <taxon>Ascomycota</taxon>
        <taxon>Pezizomycotina</taxon>
        <taxon>Eurotiomycetes</taxon>
        <taxon>Eurotiomycetidae</taxon>
        <taxon>Eurotiales</taxon>
        <taxon>Trichocomaceae</taxon>
        <taxon>Talaromyces</taxon>
        <taxon>Talaromyces sect. Islandici</taxon>
    </lineage>
</organism>
<evidence type="ECO:0000256" key="2">
    <source>
        <dbReference type="ARBA" id="ARBA00022840"/>
    </source>
</evidence>
<dbReference type="GO" id="GO:0140664">
    <property type="term" value="F:ATP-dependent DNA damage sensor activity"/>
    <property type="evidence" value="ECO:0007669"/>
    <property type="project" value="InterPro"/>
</dbReference>
<sequence>MDLLSVLPDFSTKSYSHILPPLERKHISTVDLITLDTLEIAKRAHVPPADVRRLSADVVAALHASLGWLPKKDDNNDNDNHNNDEDDARNKLDLSRWNTISTLDATLDELLGGGIPTGYLTEITGESGSGKTQFLLNLLLAAQLAPPHGIGKTAIYISTEAPLSTPRLSQLLQKHPYLSSLPEQKRPSLAKVLSITAVDLETQDHILNYQLPVAISRFNVGLVVIDSITANYRAEHASNNMQALSARSGELAKLGHMLRNLAASEDVAIVVANQVSDRFDSLDGQQQQQGRTQPGPNRSLPRNRIVEDTPSSSPATQSSQLVEDDAFDGGYLIGHPVRNETLTLAYQEKFFTGWGDDNSPGVSDYYVSEVQKTPALGLVWSTQIACRIVLKKDDEVDPARAAAAAAVASSQPVHPGISTARNYISSPLGSSSSKDSQNENEAATPRKPSLSQPALSTSSTSTPTTTSAPAAATPDTKRKIKRRMKLVFAPWAPGIVKDSSVGDGDNNNTDEVEFEIWQGGIKSVVRNEELGNV</sequence>
<dbReference type="SMART" id="SM00382">
    <property type="entry name" value="AAA"/>
    <property type="match status" value="1"/>
</dbReference>
<dbReference type="EMBL" id="CVMT01000006">
    <property type="protein sequence ID" value="CRG89746.1"/>
    <property type="molecule type" value="Genomic_DNA"/>
</dbReference>
<dbReference type="Pfam" id="PF08423">
    <property type="entry name" value="Rad51"/>
    <property type="match status" value="1"/>
</dbReference>
<keyword evidence="6" id="KW-1185">Reference proteome</keyword>
<keyword evidence="1" id="KW-0547">Nucleotide-binding</keyword>
<protein>
    <submittedName>
        <fullName evidence="5">DNA repair protein rhp57</fullName>
    </submittedName>
</protein>
<dbReference type="OrthoDB" id="1861185at2759"/>
<dbReference type="GO" id="GO:0006312">
    <property type="term" value="P:mitotic recombination"/>
    <property type="evidence" value="ECO:0007669"/>
    <property type="project" value="TreeGrafter"/>
</dbReference>
<dbReference type="GO" id="GO:0000730">
    <property type="term" value="P:DNA recombinase assembly"/>
    <property type="evidence" value="ECO:0007669"/>
    <property type="project" value="TreeGrafter"/>
</dbReference>
<feature type="region of interest" description="Disordered" evidence="3">
    <location>
        <begin position="280"/>
        <end position="320"/>
    </location>
</feature>
<dbReference type="PROSITE" id="PS50162">
    <property type="entry name" value="RECA_2"/>
    <property type="match status" value="1"/>
</dbReference>
<dbReference type="InterPro" id="IPR013632">
    <property type="entry name" value="Rad51_C"/>
</dbReference>
<dbReference type="STRING" id="28573.A0A0U1M3Z7"/>
<dbReference type="GO" id="GO:0000150">
    <property type="term" value="F:DNA strand exchange activity"/>
    <property type="evidence" value="ECO:0007669"/>
    <property type="project" value="TreeGrafter"/>
</dbReference>
<dbReference type="InterPro" id="IPR020588">
    <property type="entry name" value="RecA_ATP-bd"/>
</dbReference>
<evidence type="ECO:0000313" key="6">
    <source>
        <dbReference type="Proteomes" id="UP000054383"/>
    </source>
</evidence>
<dbReference type="OMA" id="GDGAYPE"/>
<dbReference type="GO" id="GO:0003690">
    <property type="term" value="F:double-stranded DNA binding"/>
    <property type="evidence" value="ECO:0007669"/>
    <property type="project" value="TreeGrafter"/>
</dbReference>
<dbReference type="GO" id="GO:0042148">
    <property type="term" value="P:DNA strand invasion"/>
    <property type="evidence" value="ECO:0007669"/>
    <property type="project" value="TreeGrafter"/>
</dbReference>
<dbReference type="GO" id="GO:0061982">
    <property type="term" value="P:meiosis I cell cycle process"/>
    <property type="evidence" value="ECO:0007669"/>
    <property type="project" value="UniProtKB-ARBA"/>
</dbReference>
<dbReference type="PANTHER" id="PTHR22942">
    <property type="entry name" value="RECA/RAD51/RADA DNA STRAND-PAIRING FAMILY MEMBER"/>
    <property type="match status" value="1"/>
</dbReference>
<dbReference type="InterPro" id="IPR027417">
    <property type="entry name" value="P-loop_NTPase"/>
</dbReference>
<feature type="compositionally biased region" description="Low complexity" evidence="3">
    <location>
        <begin position="425"/>
        <end position="435"/>
    </location>
</feature>
<evidence type="ECO:0000313" key="5">
    <source>
        <dbReference type="EMBL" id="CRG89746.1"/>
    </source>
</evidence>
<dbReference type="Proteomes" id="UP000054383">
    <property type="component" value="Unassembled WGS sequence"/>
</dbReference>
<dbReference type="SUPFAM" id="SSF52540">
    <property type="entry name" value="P-loop containing nucleoside triphosphate hydrolases"/>
    <property type="match status" value="1"/>
</dbReference>
<proteinExistence type="predicted"/>
<dbReference type="GO" id="GO:0003697">
    <property type="term" value="F:single-stranded DNA binding"/>
    <property type="evidence" value="ECO:0007669"/>
    <property type="project" value="TreeGrafter"/>
</dbReference>
<feature type="region of interest" description="Disordered" evidence="3">
    <location>
        <begin position="406"/>
        <end position="479"/>
    </location>
</feature>
<gene>
    <name evidence="5" type="ORF">PISL3812_06785</name>
</gene>
<name>A0A0U1M3Z7_TALIS</name>
<dbReference type="Gene3D" id="3.40.50.300">
    <property type="entry name" value="P-loop containing nucleotide triphosphate hydrolases"/>
    <property type="match status" value="1"/>
</dbReference>